<evidence type="ECO:0000256" key="3">
    <source>
        <dbReference type="ARBA" id="ARBA00022722"/>
    </source>
</evidence>
<dbReference type="InterPro" id="IPR008919">
    <property type="entry name" value="Retrov_capsid_N"/>
</dbReference>
<dbReference type="Gene3D" id="1.10.375.10">
    <property type="entry name" value="Human Immunodeficiency Virus Type 1 Capsid Protein"/>
    <property type="match status" value="1"/>
</dbReference>
<accession>G5C2C2</accession>
<dbReference type="InParanoid" id="G5C2C2"/>
<dbReference type="InterPro" id="IPR003036">
    <property type="entry name" value="Gag_P30"/>
</dbReference>
<keyword evidence="5" id="KW-0378">Hydrolase</keyword>
<evidence type="ECO:0000313" key="9">
    <source>
        <dbReference type="EMBL" id="EHB15683.1"/>
    </source>
</evidence>
<organism evidence="9 10">
    <name type="scientific">Heterocephalus glaber</name>
    <name type="common">Naked mole rat</name>
    <dbReference type="NCBI Taxonomy" id="10181"/>
    <lineage>
        <taxon>Eukaryota</taxon>
        <taxon>Metazoa</taxon>
        <taxon>Chordata</taxon>
        <taxon>Craniata</taxon>
        <taxon>Vertebrata</taxon>
        <taxon>Euteleostomi</taxon>
        <taxon>Mammalia</taxon>
        <taxon>Eutheria</taxon>
        <taxon>Euarchontoglires</taxon>
        <taxon>Glires</taxon>
        <taxon>Rodentia</taxon>
        <taxon>Hystricomorpha</taxon>
        <taxon>Bathyergidae</taxon>
        <taxon>Heterocephalus</taxon>
    </lineage>
</organism>
<dbReference type="InterPro" id="IPR050462">
    <property type="entry name" value="Retroviral_Gag-Pol_poly"/>
</dbReference>
<feature type="domain" description="Murine leukemia virus integrase C-terminal" evidence="8">
    <location>
        <begin position="165"/>
        <end position="220"/>
    </location>
</feature>
<dbReference type="GO" id="GO:0019068">
    <property type="term" value="P:virion assembly"/>
    <property type="evidence" value="ECO:0007669"/>
    <property type="project" value="InterPro"/>
</dbReference>
<sequence>GPADSTVLPLRTIGPPDEHGDQPLQYWPFATSDLYNWRTQHAKFSDNPRDLIQLLETVLFTHQPTWDDCQQLLQILFTTEERERIQNEARKLVPGDSGQPTTNVDTINTSFPLSQPKWDFNMAEVLTEFDDQKLLFSLKSLQCVHKDIWPKLKALYESGPPPEPHRYRSGDWVFVRQHQQKDLEPHWKGRYVTVLTMPTTLKVDGIASWVHYTHVRPVDPHAILEDFITSWQVAKDRDNPLKLKLRR</sequence>
<protein>
    <submittedName>
        <fullName evidence="9">Gag polyprotein</fullName>
    </submittedName>
</protein>
<keyword evidence="3" id="KW-0540">Nuclease</keyword>
<evidence type="ECO:0000313" key="10">
    <source>
        <dbReference type="Proteomes" id="UP000006813"/>
    </source>
</evidence>
<evidence type="ECO:0000256" key="4">
    <source>
        <dbReference type="ARBA" id="ARBA00022759"/>
    </source>
</evidence>
<proteinExistence type="predicted"/>
<dbReference type="SUPFAM" id="SSF47943">
    <property type="entry name" value="Retrovirus capsid protein, N-terminal core domain"/>
    <property type="match status" value="1"/>
</dbReference>
<evidence type="ECO:0000259" key="7">
    <source>
        <dbReference type="Pfam" id="PF02093"/>
    </source>
</evidence>
<feature type="non-terminal residue" evidence="9">
    <location>
        <position position="1"/>
    </location>
</feature>
<keyword evidence="2" id="KW-0548">Nucleotidyltransferase</keyword>
<gene>
    <name evidence="9" type="ORF">GW7_03699</name>
</gene>
<keyword evidence="4" id="KW-0255">Endonuclease</keyword>
<dbReference type="Pfam" id="PF18697">
    <property type="entry name" value="MLVIN_C"/>
    <property type="match status" value="1"/>
</dbReference>
<keyword evidence="1" id="KW-0808">Transferase</keyword>
<evidence type="ECO:0000259" key="8">
    <source>
        <dbReference type="Pfam" id="PF18697"/>
    </source>
</evidence>
<dbReference type="InterPro" id="IPR040643">
    <property type="entry name" value="MLVIN_C"/>
</dbReference>
<dbReference type="AlphaFoldDB" id="G5C2C2"/>
<feature type="region of interest" description="Disordered" evidence="6">
    <location>
        <begin position="1"/>
        <end position="22"/>
    </location>
</feature>
<evidence type="ECO:0000256" key="2">
    <source>
        <dbReference type="ARBA" id="ARBA00022695"/>
    </source>
</evidence>
<evidence type="ECO:0000256" key="6">
    <source>
        <dbReference type="SAM" id="MobiDB-lite"/>
    </source>
</evidence>
<name>G5C2C2_HETGA</name>
<evidence type="ECO:0000256" key="5">
    <source>
        <dbReference type="ARBA" id="ARBA00022801"/>
    </source>
</evidence>
<dbReference type="Gene3D" id="2.30.30.850">
    <property type="match status" value="1"/>
</dbReference>
<dbReference type="EMBL" id="JH173069">
    <property type="protein sequence ID" value="EHB15683.1"/>
    <property type="molecule type" value="Genomic_DNA"/>
</dbReference>
<dbReference type="GO" id="GO:0016787">
    <property type="term" value="F:hydrolase activity"/>
    <property type="evidence" value="ECO:0007669"/>
    <property type="project" value="UniProtKB-KW"/>
</dbReference>
<dbReference type="PANTHER" id="PTHR33166">
    <property type="entry name" value="GAG_P30 DOMAIN-CONTAINING PROTEIN"/>
    <property type="match status" value="1"/>
</dbReference>
<dbReference type="GO" id="GO:0016779">
    <property type="term" value="F:nucleotidyltransferase activity"/>
    <property type="evidence" value="ECO:0007669"/>
    <property type="project" value="UniProtKB-KW"/>
</dbReference>
<feature type="domain" description="Core shell protein Gag P30" evidence="7">
    <location>
        <begin position="32"/>
        <end position="124"/>
    </location>
</feature>
<dbReference type="GO" id="GO:0004519">
    <property type="term" value="F:endonuclease activity"/>
    <property type="evidence" value="ECO:0007669"/>
    <property type="project" value="UniProtKB-KW"/>
</dbReference>
<evidence type="ECO:0000256" key="1">
    <source>
        <dbReference type="ARBA" id="ARBA00022679"/>
    </source>
</evidence>
<reference evidence="9 10" key="1">
    <citation type="journal article" date="2011" name="Nature">
        <title>Genome sequencing reveals insights into physiology and longevity of the naked mole rat.</title>
        <authorList>
            <person name="Kim E.B."/>
            <person name="Fang X."/>
            <person name="Fushan A.A."/>
            <person name="Huang Z."/>
            <person name="Lobanov A.V."/>
            <person name="Han L."/>
            <person name="Marino S.M."/>
            <person name="Sun X."/>
            <person name="Turanov A.A."/>
            <person name="Yang P."/>
            <person name="Yim S.H."/>
            <person name="Zhao X."/>
            <person name="Kasaikina M.V."/>
            <person name="Stoletzki N."/>
            <person name="Peng C."/>
            <person name="Polak P."/>
            <person name="Xiong Z."/>
            <person name="Kiezun A."/>
            <person name="Zhu Y."/>
            <person name="Chen Y."/>
            <person name="Kryukov G.V."/>
            <person name="Zhang Q."/>
            <person name="Peshkin L."/>
            <person name="Yang L."/>
            <person name="Bronson R.T."/>
            <person name="Buffenstein R."/>
            <person name="Wang B."/>
            <person name="Han C."/>
            <person name="Li Q."/>
            <person name="Chen L."/>
            <person name="Zhao W."/>
            <person name="Sunyaev S.R."/>
            <person name="Park T.J."/>
            <person name="Zhang G."/>
            <person name="Wang J."/>
            <person name="Gladyshev V.N."/>
        </authorList>
    </citation>
    <scope>NUCLEOTIDE SEQUENCE [LARGE SCALE GENOMIC DNA]</scope>
</reference>
<dbReference type="Proteomes" id="UP000006813">
    <property type="component" value="Unassembled WGS sequence"/>
</dbReference>
<feature type="non-terminal residue" evidence="9">
    <location>
        <position position="247"/>
    </location>
</feature>
<dbReference type="Pfam" id="PF02093">
    <property type="entry name" value="Gag_p30"/>
    <property type="match status" value="1"/>
</dbReference>